<dbReference type="PANTHER" id="PTHR42731">
    <property type="entry name" value="SLL1084 PROTEIN"/>
    <property type="match status" value="1"/>
</dbReference>
<dbReference type="GO" id="GO:0003824">
    <property type="term" value="F:catalytic activity"/>
    <property type="evidence" value="ECO:0007669"/>
    <property type="project" value="InterPro"/>
</dbReference>
<dbReference type="PANTHER" id="PTHR42731:SF1">
    <property type="entry name" value="RADICAL SAM DOMAIN PROTEIN"/>
    <property type="match status" value="1"/>
</dbReference>
<dbReference type="PROSITE" id="PS51332">
    <property type="entry name" value="B12_BINDING"/>
    <property type="match status" value="1"/>
</dbReference>
<dbReference type="GO" id="GO:0046872">
    <property type="term" value="F:metal ion binding"/>
    <property type="evidence" value="ECO:0007669"/>
    <property type="project" value="InterPro"/>
</dbReference>
<proteinExistence type="predicted"/>
<dbReference type="GO" id="GO:0051536">
    <property type="term" value="F:iron-sulfur cluster binding"/>
    <property type="evidence" value="ECO:0007669"/>
    <property type="project" value="InterPro"/>
</dbReference>
<dbReference type="Pfam" id="PF19864">
    <property type="entry name" value="Radical_SAM_N2"/>
    <property type="match status" value="1"/>
</dbReference>
<feature type="non-terminal residue" evidence="2">
    <location>
        <position position="270"/>
    </location>
</feature>
<dbReference type="Gene3D" id="3.40.50.280">
    <property type="entry name" value="Cobalamin-binding domain"/>
    <property type="match status" value="1"/>
</dbReference>
<feature type="domain" description="B12-binding" evidence="1">
    <location>
        <begin position="15"/>
        <end position="165"/>
    </location>
</feature>
<dbReference type="InterPro" id="IPR045784">
    <property type="entry name" value="Radical_SAM_N2"/>
</dbReference>
<dbReference type="GO" id="GO:0031419">
    <property type="term" value="F:cobalamin binding"/>
    <property type="evidence" value="ECO:0007669"/>
    <property type="project" value="InterPro"/>
</dbReference>
<feature type="non-terminal residue" evidence="2">
    <location>
        <position position="1"/>
    </location>
</feature>
<dbReference type="SFLD" id="SFLDS00029">
    <property type="entry name" value="Radical_SAM"/>
    <property type="match status" value="1"/>
</dbReference>
<dbReference type="AlphaFoldDB" id="X0U6P3"/>
<dbReference type="InterPro" id="IPR007197">
    <property type="entry name" value="rSAM"/>
</dbReference>
<evidence type="ECO:0000313" key="2">
    <source>
        <dbReference type="EMBL" id="GAG01250.1"/>
    </source>
</evidence>
<name>X0U6P3_9ZZZZ</name>
<protein>
    <recommendedName>
        <fullName evidence="1">B12-binding domain-containing protein</fullName>
    </recommendedName>
</protein>
<organism evidence="2">
    <name type="scientific">marine sediment metagenome</name>
    <dbReference type="NCBI Taxonomy" id="412755"/>
    <lineage>
        <taxon>unclassified sequences</taxon>
        <taxon>metagenomes</taxon>
        <taxon>ecological metagenomes</taxon>
    </lineage>
</organism>
<dbReference type="InterPro" id="IPR006158">
    <property type="entry name" value="Cobalamin-bd"/>
</dbReference>
<comment type="caution">
    <text evidence="2">The sequence shown here is derived from an EMBL/GenBank/DDBJ whole genome shotgun (WGS) entry which is preliminary data.</text>
</comment>
<dbReference type="EMBL" id="BARS01022530">
    <property type="protein sequence ID" value="GAG01250.1"/>
    <property type="molecule type" value="Genomic_DNA"/>
</dbReference>
<sequence>GHEWNSVTKDWDEVEVKVVLAYPDIYEVGMSNLGLMILYDILNREGGVLAERVYAPWIDMEKAMRRAGIPLYSLESRRSLAEFDIIGFSLQYELNYTNVLNMLDLAGLAPLAAERGDADPLIIGGGSCTYNAEPVADFFDLLVIGEGEEVLLELVRAYREFRVSGPSTTLRTSCGLRVTKGDFLREAAKIEGIYVPSLYDVRYHDDGTVAAVEALVPEAKARVRKCTVGTLPPAPTRLVVPYIEVIHDRAMIEIQRGCTQGCRFCQAGFI</sequence>
<dbReference type="SFLD" id="SFLDG01082">
    <property type="entry name" value="B12-binding_domain_containing"/>
    <property type="match status" value="1"/>
</dbReference>
<evidence type="ECO:0000259" key="1">
    <source>
        <dbReference type="PROSITE" id="PS51332"/>
    </source>
</evidence>
<accession>X0U6P3</accession>
<gene>
    <name evidence="2" type="ORF">S01H1_36012</name>
</gene>
<reference evidence="2" key="1">
    <citation type="journal article" date="2014" name="Front. Microbiol.">
        <title>High frequency of phylogenetically diverse reductive dehalogenase-homologous genes in deep subseafloor sedimentary metagenomes.</title>
        <authorList>
            <person name="Kawai M."/>
            <person name="Futagami T."/>
            <person name="Toyoda A."/>
            <person name="Takaki Y."/>
            <person name="Nishi S."/>
            <person name="Hori S."/>
            <person name="Arai W."/>
            <person name="Tsubouchi T."/>
            <person name="Morono Y."/>
            <person name="Uchiyama I."/>
            <person name="Ito T."/>
            <person name="Fujiyama A."/>
            <person name="Inagaki F."/>
            <person name="Takami H."/>
        </authorList>
    </citation>
    <scope>NUCLEOTIDE SEQUENCE</scope>
    <source>
        <strain evidence="2">Expedition CK06-06</strain>
    </source>
</reference>